<sequence length="409" mass="45355">MDFDAWLANNKALWARVYDEVITPDLEKEWKTRIETHEAESKKKDDRLQHLNNHISNGVVEKAHLVEENNRLKNLLRKARVELLTSTDDGTVSITEYNQVTDQLDELNKRYQDAAQRIKYLERKNVAVMQKNKEMKDSVKAWQEYCDRHIEKKKAKAESKVLKIQSKSNLAIETSAPAPKPHIPSSPGSAAMITPRSLIPQENSSPAPMAYLSNATARARSPPMAGVGDEGQGNVQVEAEANEHEDHEESGERVESGGRSSPLPLTENGRGETISGSKNDRAAIIGHFSSDKVTSSQTTVPEIMEDNEPTPRAAGLVDDDDDEPEFVFERSLKRKRKPSTGFSVFNDGSSDGTPAKPVRVKEELYSSPPPETAIHQLSRTETMDLDGIGAQSDRDPAASEAETDGLYTL</sequence>
<name>A0A9W8XEZ0_9PLEO</name>
<dbReference type="AlphaFoldDB" id="A0A9W8XEZ0"/>
<dbReference type="Proteomes" id="UP001140513">
    <property type="component" value="Unassembled WGS sequence"/>
</dbReference>
<feature type="coiled-coil region" evidence="1">
    <location>
        <begin position="34"/>
        <end position="124"/>
    </location>
</feature>
<accession>A0A9W8XEZ0</accession>
<feature type="region of interest" description="Disordered" evidence="2">
    <location>
        <begin position="336"/>
        <end position="409"/>
    </location>
</feature>
<organism evidence="3 4">
    <name type="scientific">Didymosphaeria variabile</name>
    <dbReference type="NCBI Taxonomy" id="1932322"/>
    <lineage>
        <taxon>Eukaryota</taxon>
        <taxon>Fungi</taxon>
        <taxon>Dikarya</taxon>
        <taxon>Ascomycota</taxon>
        <taxon>Pezizomycotina</taxon>
        <taxon>Dothideomycetes</taxon>
        <taxon>Pleosporomycetidae</taxon>
        <taxon>Pleosporales</taxon>
        <taxon>Massarineae</taxon>
        <taxon>Didymosphaeriaceae</taxon>
        <taxon>Didymosphaeria</taxon>
    </lineage>
</organism>
<reference evidence="3" key="1">
    <citation type="submission" date="2022-10" db="EMBL/GenBank/DDBJ databases">
        <title>Tapping the CABI collections for fungal endophytes: first genome assemblies for Collariella, Neodidymelliopsis, Ascochyta clinopodiicola, Didymella pomorum, Didymosphaeria variabile, Neocosmospora piperis and Neocucurbitaria cava.</title>
        <authorList>
            <person name="Hill R."/>
        </authorList>
    </citation>
    <scope>NUCLEOTIDE SEQUENCE</scope>
    <source>
        <strain evidence="3">IMI 356815</strain>
    </source>
</reference>
<feature type="region of interest" description="Disordered" evidence="2">
    <location>
        <begin position="240"/>
        <end position="322"/>
    </location>
</feature>
<dbReference type="GeneID" id="80913593"/>
<feature type="compositionally biased region" description="Polar residues" evidence="2">
    <location>
        <begin position="340"/>
        <end position="352"/>
    </location>
</feature>
<dbReference type="RefSeq" id="XP_056068073.1">
    <property type="nucleotide sequence ID" value="XM_056218808.1"/>
</dbReference>
<feature type="region of interest" description="Disordered" evidence="2">
    <location>
        <begin position="172"/>
        <end position="193"/>
    </location>
</feature>
<proteinExistence type="predicted"/>
<protein>
    <submittedName>
        <fullName evidence="3">Uncharacterized protein</fullName>
    </submittedName>
</protein>
<evidence type="ECO:0000313" key="4">
    <source>
        <dbReference type="Proteomes" id="UP001140513"/>
    </source>
</evidence>
<feature type="compositionally biased region" description="Basic and acidic residues" evidence="2">
    <location>
        <begin position="241"/>
        <end position="256"/>
    </location>
</feature>
<comment type="caution">
    <text evidence="3">The sequence shown here is derived from an EMBL/GenBank/DDBJ whole genome shotgun (WGS) entry which is preliminary data.</text>
</comment>
<evidence type="ECO:0000313" key="3">
    <source>
        <dbReference type="EMBL" id="KAJ4348685.1"/>
    </source>
</evidence>
<dbReference type="EMBL" id="JAPEUX010000007">
    <property type="protein sequence ID" value="KAJ4348685.1"/>
    <property type="molecule type" value="Genomic_DNA"/>
</dbReference>
<evidence type="ECO:0000256" key="2">
    <source>
        <dbReference type="SAM" id="MobiDB-lite"/>
    </source>
</evidence>
<feature type="compositionally biased region" description="Polar residues" evidence="2">
    <location>
        <begin position="291"/>
        <end position="300"/>
    </location>
</feature>
<evidence type="ECO:0000256" key="1">
    <source>
        <dbReference type="SAM" id="Coils"/>
    </source>
</evidence>
<keyword evidence="1" id="KW-0175">Coiled coil</keyword>
<gene>
    <name evidence="3" type="ORF">N0V89_010063</name>
</gene>
<keyword evidence="4" id="KW-1185">Reference proteome</keyword>